<dbReference type="SMART" id="SM00135">
    <property type="entry name" value="LY"/>
    <property type="match status" value="3"/>
</dbReference>
<accession>A0A7K0DMJ5</accession>
<dbReference type="InterPro" id="IPR050778">
    <property type="entry name" value="Cueball_EGF_LRP_Nidogen"/>
</dbReference>
<keyword evidence="2" id="KW-1185">Reference proteome</keyword>
<evidence type="ECO:0000313" key="1">
    <source>
        <dbReference type="EMBL" id="MQY26919.1"/>
    </source>
</evidence>
<organism evidence="1 2">
    <name type="scientific">Nocardia aurantia</name>
    <dbReference type="NCBI Taxonomy" id="2585199"/>
    <lineage>
        <taxon>Bacteria</taxon>
        <taxon>Bacillati</taxon>
        <taxon>Actinomycetota</taxon>
        <taxon>Actinomycetes</taxon>
        <taxon>Mycobacteriales</taxon>
        <taxon>Nocardiaceae</taxon>
        <taxon>Nocardia</taxon>
    </lineage>
</organism>
<dbReference type="PROSITE" id="PS51120">
    <property type="entry name" value="LDLRB"/>
    <property type="match status" value="1"/>
</dbReference>
<dbReference type="RefSeq" id="WP_153341595.1">
    <property type="nucleotide sequence ID" value="NZ_WEGI01000005.1"/>
</dbReference>
<dbReference type="PANTHER" id="PTHR46513">
    <property type="entry name" value="VITELLOGENIN RECEPTOR-LIKE PROTEIN-RELATED-RELATED"/>
    <property type="match status" value="1"/>
</dbReference>
<dbReference type="Proteomes" id="UP000431401">
    <property type="component" value="Unassembled WGS sequence"/>
</dbReference>
<dbReference type="PANTHER" id="PTHR46513:SF13">
    <property type="entry name" value="EGF-LIKE DOMAIN-CONTAINING PROTEIN"/>
    <property type="match status" value="1"/>
</dbReference>
<dbReference type="AlphaFoldDB" id="A0A7K0DMJ5"/>
<evidence type="ECO:0008006" key="3">
    <source>
        <dbReference type="Google" id="ProtNLM"/>
    </source>
</evidence>
<dbReference type="SUPFAM" id="SSF63829">
    <property type="entry name" value="Calcium-dependent phosphotriesterase"/>
    <property type="match status" value="1"/>
</dbReference>
<dbReference type="Gene3D" id="2.120.10.30">
    <property type="entry name" value="TolB, C-terminal domain"/>
    <property type="match status" value="2"/>
</dbReference>
<dbReference type="InterPro" id="IPR000033">
    <property type="entry name" value="LDLR_classB_rpt"/>
</dbReference>
<gene>
    <name evidence="1" type="ORF">NRB56_24980</name>
</gene>
<protein>
    <recommendedName>
        <fullName evidence="3">3-hydroxyacyl-CoA dehydrogenase</fullName>
    </recommendedName>
</protein>
<dbReference type="InterPro" id="IPR011042">
    <property type="entry name" value="6-blade_b-propeller_TolB-like"/>
</dbReference>
<evidence type="ECO:0000313" key="2">
    <source>
        <dbReference type="Proteomes" id="UP000431401"/>
    </source>
</evidence>
<name>A0A7K0DMJ5_9NOCA</name>
<comment type="caution">
    <text evidence="1">The sequence shown here is derived from an EMBL/GenBank/DDBJ whole genome shotgun (WGS) entry which is preliminary data.</text>
</comment>
<dbReference type="OrthoDB" id="111868at2"/>
<sequence length="291" mass="31131">MGKLLALAVSRGEILEVDTDTGTTAVFASGLNRMPDGIVEDPKTGRVYWTDMGADPAAGTGSIERVDADGGGRTTIVPVGGAHTPKQLAGDWVEGKLYWSDREGMRVMSCDLDGENVETLIDRSTGEEDEELRRCVGVAVDHGRGQLYWTQKGPEDGGLGRIFRTTAAPAPDPAHRPDLEMLWSGLPEPIDLELDLDNELVYWTDRGAPPTGNTLNRAPLPAHRAPGRPPEILADGFGEAIGLALTADRKLAYVSDLAGAIHEVDVTARTKRPVLWSGTPLTGLVIRKHGG</sequence>
<reference evidence="1 2" key="1">
    <citation type="submission" date="2019-10" db="EMBL/GenBank/DDBJ databases">
        <title>Nocardia macrotermitis sp. nov. and Nocardia aurantia sp. nov., isolated from the gut of fungus growing-termite Macrotermes natalensis.</title>
        <authorList>
            <person name="Benndorf R."/>
            <person name="Schwitalla J."/>
            <person name="Martin K."/>
            <person name="De Beer W."/>
            <person name="Kaster A.-K."/>
            <person name="Vollmers J."/>
            <person name="Poulsen M."/>
            <person name="Beemelmanns C."/>
        </authorList>
    </citation>
    <scope>NUCLEOTIDE SEQUENCE [LARGE SCALE GENOMIC DNA]</scope>
    <source>
        <strain evidence="1 2">RB56</strain>
    </source>
</reference>
<proteinExistence type="predicted"/>
<dbReference type="EMBL" id="WEGI01000005">
    <property type="protein sequence ID" value="MQY26919.1"/>
    <property type="molecule type" value="Genomic_DNA"/>
</dbReference>